<dbReference type="EMBL" id="JARKIB010000271">
    <property type="protein sequence ID" value="KAJ7717851.1"/>
    <property type="molecule type" value="Genomic_DNA"/>
</dbReference>
<dbReference type="Proteomes" id="UP001215598">
    <property type="component" value="Unassembled WGS sequence"/>
</dbReference>
<organism evidence="2 3">
    <name type="scientific">Mycena metata</name>
    <dbReference type="NCBI Taxonomy" id="1033252"/>
    <lineage>
        <taxon>Eukaryota</taxon>
        <taxon>Fungi</taxon>
        <taxon>Dikarya</taxon>
        <taxon>Basidiomycota</taxon>
        <taxon>Agaricomycotina</taxon>
        <taxon>Agaricomycetes</taxon>
        <taxon>Agaricomycetidae</taxon>
        <taxon>Agaricales</taxon>
        <taxon>Marasmiineae</taxon>
        <taxon>Mycenaceae</taxon>
        <taxon>Mycena</taxon>
    </lineage>
</organism>
<reference evidence="2" key="1">
    <citation type="submission" date="2023-03" db="EMBL/GenBank/DDBJ databases">
        <title>Massive genome expansion in bonnet fungi (Mycena s.s.) driven by repeated elements and novel gene families across ecological guilds.</title>
        <authorList>
            <consortium name="Lawrence Berkeley National Laboratory"/>
            <person name="Harder C.B."/>
            <person name="Miyauchi S."/>
            <person name="Viragh M."/>
            <person name="Kuo A."/>
            <person name="Thoen E."/>
            <person name="Andreopoulos B."/>
            <person name="Lu D."/>
            <person name="Skrede I."/>
            <person name="Drula E."/>
            <person name="Henrissat B."/>
            <person name="Morin E."/>
            <person name="Kohler A."/>
            <person name="Barry K."/>
            <person name="LaButti K."/>
            <person name="Morin E."/>
            <person name="Salamov A."/>
            <person name="Lipzen A."/>
            <person name="Mereny Z."/>
            <person name="Hegedus B."/>
            <person name="Baldrian P."/>
            <person name="Stursova M."/>
            <person name="Weitz H."/>
            <person name="Taylor A."/>
            <person name="Grigoriev I.V."/>
            <person name="Nagy L.G."/>
            <person name="Martin F."/>
            <person name="Kauserud H."/>
        </authorList>
    </citation>
    <scope>NUCLEOTIDE SEQUENCE</scope>
    <source>
        <strain evidence="2">CBHHK182m</strain>
    </source>
</reference>
<evidence type="ECO:0000313" key="3">
    <source>
        <dbReference type="Proteomes" id="UP001215598"/>
    </source>
</evidence>
<sequence>MLPAGVPQNLPVPWKPVRRREVKLINPGTQCDLSVCFDEDTPFQAFEEETKGDALLCNIWLFTSGFIVLRPQALGPSGGCSLQQYVHITLMIAFAIIFTLGYIAVVLKATKGSRVSTDLRRDRPSAPLHLLAQANGRISTFLLADTPLFDSRRAARAAIGQNLDCVPSSHIKPLQEAALKTEYSAAVLVFQVIRRCFKSSGRLRFSPLRPFKYFTFSRVVGHKMGSTRLGASSHLKRSGSKL</sequence>
<evidence type="ECO:0000313" key="2">
    <source>
        <dbReference type="EMBL" id="KAJ7717851.1"/>
    </source>
</evidence>
<comment type="caution">
    <text evidence="2">The sequence shown here is derived from an EMBL/GenBank/DDBJ whole genome shotgun (WGS) entry which is preliminary data.</text>
</comment>
<evidence type="ECO:0000256" key="1">
    <source>
        <dbReference type="SAM" id="Phobius"/>
    </source>
</evidence>
<accession>A0AAD7HEC0</accession>
<keyword evidence="1" id="KW-0472">Membrane</keyword>
<proteinExistence type="predicted"/>
<keyword evidence="1" id="KW-1133">Transmembrane helix</keyword>
<name>A0AAD7HEC0_9AGAR</name>
<dbReference type="AlphaFoldDB" id="A0AAD7HEC0"/>
<keyword evidence="3" id="KW-1185">Reference proteome</keyword>
<protein>
    <submittedName>
        <fullName evidence="2">Uncharacterized protein</fullName>
    </submittedName>
</protein>
<feature type="transmembrane region" description="Helical" evidence="1">
    <location>
        <begin position="85"/>
        <end position="107"/>
    </location>
</feature>
<gene>
    <name evidence="2" type="ORF">B0H16DRAFT_1475829</name>
</gene>
<keyword evidence="1" id="KW-0812">Transmembrane</keyword>